<dbReference type="Gene3D" id="3.30.1330.40">
    <property type="entry name" value="RutC-like"/>
    <property type="match status" value="1"/>
</dbReference>
<dbReference type="InterPro" id="IPR006175">
    <property type="entry name" value="YjgF/YER057c/UK114"/>
</dbReference>
<sequence>MEYSHVTLGSGSVDVTLAAFKPAEGVAEYHAMFRCLIPGTTFSEQLDGVLQAYDELSATLGRDVRPVFKRYFLSDAANQACEIPAESECAVSVIEQSPLDGTKIALWVYFQDDVTVKNLYNGLFEVTHGDYRHFWQGNACAPDLQSEVATRALLCDYALRLEDEGCTLARNCMRTWFFVQNVDVNYSGVVKGRNEVFATNELTRDTHFIASTGICGRHADPRVTVTMDTYAVDGLRDGQHGYLYAPDYINPTYEYGVSFERGAYIDYGDRRHVLVSGTASINNEGKIMYPGDIRRQTMRMWDNVHALLDEAGCSWGNVGYIIVYLRDLSDYAVVNSMFRERFPDIPHVIVLAPVCRPGWLVEMECMAVKPCHNECYARF</sequence>
<accession>A0A4P7VRK9</accession>
<dbReference type="RefSeq" id="WP_136411265.1">
    <property type="nucleotide sequence ID" value="NZ_CP039393.1"/>
</dbReference>
<organism evidence="1 2">
    <name type="scientific">Muribaculum gordoncarteri</name>
    <dbReference type="NCBI Taxonomy" id="2530390"/>
    <lineage>
        <taxon>Bacteria</taxon>
        <taxon>Pseudomonadati</taxon>
        <taxon>Bacteroidota</taxon>
        <taxon>Bacteroidia</taxon>
        <taxon>Bacteroidales</taxon>
        <taxon>Muribaculaceae</taxon>
        <taxon>Muribaculum</taxon>
    </lineage>
</organism>
<protein>
    <recommendedName>
        <fullName evidence="3">Aminoacrylate peracid reductase RutC</fullName>
    </recommendedName>
</protein>
<dbReference type="OrthoDB" id="9803101at2"/>
<evidence type="ECO:0008006" key="3">
    <source>
        <dbReference type="Google" id="ProtNLM"/>
    </source>
</evidence>
<dbReference type="SUPFAM" id="SSF55298">
    <property type="entry name" value="YjgF-like"/>
    <property type="match status" value="1"/>
</dbReference>
<dbReference type="Proteomes" id="UP000297031">
    <property type="component" value="Chromosome"/>
</dbReference>
<dbReference type="GO" id="GO:0019239">
    <property type="term" value="F:deaminase activity"/>
    <property type="evidence" value="ECO:0007669"/>
    <property type="project" value="TreeGrafter"/>
</dbReference>
<keyword evidence="2" id="KW-1185">Reference proteome</keyword>
<evidence type="ECO:0000313" key="2">
    <source>
        <dbReference type="Proteomes" id="UP000297031"/>
    </source>
</evidence>
<dbReference type="CDD" id="cd06153">
    <property type="entry name" value="YjgF_YER057c_UK114_like_5"/>
    <property type="match status" value="1"/>
</dbReference>
<reference evidence="1 2" key="1">
    <citation type="submission" date="2019-02" db="EMBL/GenBank/DDBJ databases">
        <title>Isolation and identification of novel species under the genus Muribaculum.</title>
        <authorList>
            <person name="Miyake S."/>
            <person name="Ding Y."/>
            <person name="Low A."/>
            <person name="Soh M."/>
            <person name="Seedorf H."/>
        </authorList>
    </citation>
    <scope>NUCLEOTIDE SEQUENCE [LARGE SCALE GENOMIC DNA]</scope>
    <source>
        <strain evidence="1 2">TLL-A4</strain>
    </source>
</reference>
<dbReference type="AlphaFoldDB" id="A0A4P7VRK9"/>
<evidence type="ECO:0000313" key="1">
    <source>
        <dbReference type="EMBL" id="QCD36987.1"/>
    </source>
</evidence>
<dbReference type="Pfam" id="PF01042">
    <property type="entry name" value="Ribonuc_L-PSP"/>
    <property type="match status" value="1"/>
</dbReference>
<name>A0A4P7VRK9_9BACT</name>
<proteinExistence type="predicted"/>
<dbReference type="PANTHER" id="PTHR11803:SF39">
    <property type="entry name" value="2-IMINOBUTANOATE_2-IMINOPROPANOATE DEAMINASE"/>
    <property type="match status" value="1"/>
</dbReference>
<gene>
    <name evidence="1" type="ORF">E7746_00225</name>
</gene>
<dbReference type="GO" id="GO:0005829">
    <property type="term" value="C:cytosol"/>
    <property type="evidence" value="ECO:0007669"/>
    <property type="project" value="TreeGrafter"/>
</dbReference>
<dbReference type="InterPro" id="IPR035959">
    <property type="entry name" value="RutC-like_sf"/>
</dbReference>
<dbReference type="EMBL" id="CP039393">
    <property type="protein sequence ID" value="QCD36987.1"/>
    <property type="molecule type" value="Genomic_DNA"/>
</dbReference>
<dbReference type="KEGG" id="mgod:E7746_00225"/>
<dbReference type="PANTHER" id="PTHR11803">
    <property type="entry name" value="2-IMINOBUTANOATE/2-IMINOPROPANOATE DEAMINASE RIDA"/>
    <property type="match status" value="1"/>
</dbReference>